<reference evidence="18" key="1">
    <citation type="submission" date="2015-04" db="EMBL/GenBank/DDBJ databases">
        <authorList>
            <person name="Liu Z."/>
            <person name="Wang C."/>
            <person name="Zhang Y."/>
            <person name="Chang Q."/>
            <person name="Zhang Y."/>
        </authorList>
    </citation>
    <scope>NUCLEOTIDE SEQUENCE</scope>
</reference>
<dbReference type="EC" id="7.1.1.9" evidence="4"/>
<gene>
    <name evidence="18" type="primary">COX2</name>
</gene>
<keyword evidence="10" id="KW-0249">Electron transport</keyword>
<keyword evidence="6 16" id="KW-0812">Transmembrane</keyword>
<proteinExistence type="inferred from homology"/>
<dbReference type="SUPFAM" id="SSF49503">
    <property type="entry name" value="Cupredoxins"/>
    <property type="match status" value="1"/>
</dbReference>
<keyword evidence="13 16" id="KW-0472">Membrane</keyword>
<evidence type="ECO:0000256" key="1">
    <source>
        <dbReference type="ARBA" id="ARBA00001935"/>
    </source>
</evidence>
<feature type="transmembrane region" description="Helical" evidence="16">
    <location>
        <begin position="9"/>
        <end position="34"/>
    </location>
</feature>
<feature type="transmembrane region" description="Helical" evidence="16">
    <location>
        <begin position="54"/>
        <end position="72"/>
    </location>
</feature>
<keyword evidence="8" id="KW-0460">Magnesium</keyword>
<dbReference type="GO" id="GO:0042773">
    <property type="term" value="P:ATP synthesis coupled electron transport"/>
    <property type="evidence" value="ECO:0007669"/>
    <property type="project" value="TreeGrafter"/>
</dbReference>
<dbReference type="EMBL" id="KR062182">
    <property type="protein sequence ID" value="ALD62347.1"/>
    <property type="molecule type" value="Genomic_DNA"/>
</dbReference>
<reference evidence="18" key="2">
    <citation type="journal article" date="2016" name="Korean J. Parasitol.">
        <title>Complete Mitochondrial Genome of Echinostoma hortense (Digenea: Echinostomatidae).</title>
        <authorList>
            <person name="Liu Z.X."/>
            <person name="Zhang Y."/>
            <person name="Liu Y.T."/>
            <person name="Chang Q.C."/>
            <person name="Su X."/>
            <person name="Fu X."/>
            <person name="Yue D.M."/>
            <person name="Gao Y."/>
            <person name="Wang C.R."/>
        </authorList>
    </citation>
    <scope>NUCLEOTIDE SEQUENCE</scope>
</reference>
<keyword evidence="11 16" id="KW-1133">Transmembrane helix</keyword>
<dbReference type="InterPro" id="IPR008972">
    <property type="entry name" value="Cupredoxin"/>
</dbReference>
<keyword evidence="5" id="KW-0813">Transport</keyword>
<protein>
    <recommendedName>
        <fullName evidence="4">cytochrome-c oxidase</fullName>
        <ecNumber evidence="4">7.1.1.9</ecNumber>
    </recommendedName>
    <alternativeName>
        <fullName evidence="14">Cytochrome c oxidase polypeptide II</fullName>
    </alternativeName>
</protein>
<dbReference type="GO" id="GO:0005507">
    <property type="term" value="F:copper ion binding"/>
    <property type="evidence" value="ECO:0007669"/>
    <property type="project" value="InterPro"/>
</dbReference>
<comment type="similarity">
    <text evidence="3">Belongs to the cytochrome c oxidase subunit 2 family.</text>
</comment>
<dbReference type="GO" id="GO:0004129">
    <property type="term" value="F:cytochrome-c oxidase activity"/>
    <property type="evidence" value="ECO:0007669"/>
    <property type="project" value="UniProtKB-EC"/>
</dbReference>
<evidence type="ECO:0000256" key="9">
    <source>
        <dbReference type="ARBA" id="ARBA00022967"/>
    </source>
</evidence>
<evidence type="ECO:0000256" key="11">
    <source>
        <dbReference type="ARBA" id="ARBA00022989"/>
    </source>
</evidence>
<evidence type="ECO:0000256" key="5">
    <source>
        <dbReference type="ARBA" id="ARBA00022448"/>
    </source>
</evidence>
<dbReference type="InterPro" id="IPR001505">
    <property type="entry name" value="Copper_CuA"/>
</dbReference>
<evidence type="ECO:0000256" key="10">
    <source>
        <dbReference type="ARBA" id="ARBA00022982"/>
    </source>
</evidence>
<accession>A0A0M5KHB3</accession>
<evidence type="ECO:0000256" key="16">
    <source>
        <dbReference type="SAM" id="Phobius"/>
    </source>
</evidence>
<keyword evidence="7" id="KW-0479">Metal-binding</keyword>
<comment type="catalytic activity">
    <reaction evidence="15">
        <text>4 Fe(II)-[cytochrome c] + O2 + 8 H(+)(in) = 4 Fe(III)-[cytochrome c] + 2 H2O + 4 H(+)(out)</text>
        <dbReference type="Rhea" id="RHEA:11436"/>
        <dbReference type="Rhea" id="RHEA-COMP:10350"/>
        <dbReference type="Rhea" id="RHEA-COMP:14399"/>
        <dbReference type="ChEBI" id="CHEBI:15377"/>
        <dbReference type="ChEBI" id="CHEBI:15378"/>
        <dbReference type="ChEBI" id="CHEBI:15379"/>
        <dbReference type="ChEBI" id="CHEBI:29033"/>
        <dbReference type="ChEBI" id="CHEBI:29034"/>
        <dbReference type="EC" id="7.1.1.9"/>
    </reaction>
    <physiologicalReaction direction="left-to-right" evidence="15">
        <dbReference type="Rhea" id="RHEA:11437"/>
    </physiologicalReaction>
</comment>
<keyword evidence="9" id="KW-1278">Translocase</keyword>
<evidence type="ECO:0000259" key="17">
    <source>
        <dbReference type="PROSITE" id="PS50857"/>
    </source>
</evidence>
<dbReference type="PROSITE" id="PS00078">
    <property type="entry name" value="COX2"/>
    <property type="match status" value="1"/>
</dbReference>
<evidence type="ECO:0000256" key="8">
    <source>
        <dbReference type="ARBA" id="ARBA00022842"/>
    </source>
</evidence>
<dbReference type="PANTHER" id="PTHR22888:SF9">
    <property type="entry name" value="CYTOCHROME C OXIDASE SUBUNIT 2"/>
    <property type="match status" value="1"/>
</dbReference>
<dbReference type="PANTHER" id="PTHR22888">
    <property type="entry name" value="CYTOCHROME C OXIDASE, SUBUNIT II"/>
    <property type="match status" value="1"/>
</dbReference>
<comment type="subcellular location">
    <subcellularLocation>
        <location evidence="2">Membrane</location>
        <topology evidence="2">Multi-pass membrane protein</topology>
    </subcellularLocation>
</comment>
<evidence type="ECO:0000256" key="13">
    <source>
        <dbReference type="ARBA" id="ARBA00023136"/>
    </source>
</evidence>
<dbReference type="SUPFAM" id="SSF81464">
    <property type="entry name" value="Cytochrome c oxidase subunit II-like, transmembrane region"/>
    <property type="match status" value="1"/>
</dbReference>
<dbReference type="InterPro" id="IPR036257">
    <property type="entry name" value="Cyt_c_oxidase_su2_TM_sf"/>
</dbReference>
<evidence type="ECO:0000256" key="14">
    <source>
        <dbReference type="ARBA" id="ARBA00031389"/>
    </source>
</evidence>
<dbReference type="InterPro" id="IPR002429">
    <property type="entry name" value="CcO_II-like_C"/>
</dbReference>
<evidence type="ECO:0000256" key="15">
    <source>
        <dbReference type="ARBA" id="ARBA00049512"/>
    </source>
</evidence>
<dbReference type="InterPro" id="IPR045187">
    <property type="entry name" value="CcO_II"/>
</dbReference>
<dbReference type="AlphaFoldDB" id="A0A0M5KHB3"/>
<evidence type="ECO:0000313" key="18">
    <source>
        <dbReference type="EMBL" id="ALD62347.1"/>
    </source>
</evidence>
<sequence>MIMFSTNVLYLDLICFIILVCAFIPAWILLVLGWQICSLDIDSAHNNESDIVEFFWTVVPSATVMIMCYLNVNCMTLEIMDSPTSVVKVVGHQWYWNYDLGAGVIYDSIMGAFVDSVNKPLRLIGGVVTQVLITSADVIHSFSVPALNLKLDAIPGRLNGVSCVSNCFGIYTGYCTELCGAGHAYMPVVIEVVMEQNCF</sequence>
<evidence type="ECO:0000256" key="4">
    <source>
        <dbReference type="ARBA" id="ARBA00012949"/>
    </source>
</evidence>
<feature type="domain" description="Cytochrome oxidase subunit II copper A binding" evidence="17">
    <location>
        <begin position="82"/>
        <end position="199"/>
    </location>
</feature>
<evidence type="ECO:0000256" key="12">
    <source>
        <dbReference type="ARBA" id="ARBA00023008"/>
    </source>
</evidence>
<dbReference type="GO" id="GO:0016020">
    <property type="term" value="C:membrane"/>
    <property type="evidence" value="ECO:0007669"/>
    <property type="project" value="UniProtKB-SubCell"/>
</dbReference>
<evidence type="ECO:0000256" key="7">
    <source>
        <dbReference type="ARBA" id="ARBA00022723"/>
    </source>
</evidence>
<evidence type="ECO:0000256" key="3">
    <source>
        <dbReference type="ARBA" id="ARBA00007866"/>
    </source>
</evidence>
<dbReference type="Gene3D" id="2.60.40.420">
    <property type="entry name" value="Cupredoxins - blue copper proteins"/>
    <property type="match status" value="1"/>
</dbReference>
<dbReference type="PRINTS" id="PR01166">
    <property type="entry name" value="CYCOXIDASEII"/>
</dbReference>
<dbReference type="PROSITE" id="PS50857">
    <property type="entry name" value="COX2_CUA"/>
    <property type="match status" value="1"/>
</dbReference>
<geneLocation type="mitochondrion" evidence="18"/>
<keyword evidence="12" id="KW-0186">Copper</keyword>
<comment type="cofactor">
    <cofactor evidence="1">
        <name>Cu cation</name>
        <dbReference type="ChEBI" id="CHEBI:23378"/>
    </cofactor>
</comment>
<name>A0A0M5KHB3_9TREM</name>
<organism evidence="18">
    <name type="scientific">Echinostoma hortense</name>
    <dbReference type="NCBI Taxonomy" id="48216"/>
    <lineage>
        <taxon>Eukaryota</taxon>
        <taxon>Metazoa</taxon>
        <taxon>Spiralia</taxon>
        <taxon>Lophotrochozoa</taxon>
        <taxon>Platyhelminthes</taxon>
        <taxon>Trematoda</taxon>
        <taxon>Digenea</taxon>
        <taxon>Plagiorchiida</taxon>
        <taxon>Echinostomata</taxon>
        <taxon>Echinostomatoidea</taxon>
        <taxon>Echinostomatidae</taxon>
        <taxon>Echinostoma</taxon>
    </lineage>
</organism>
<evidence type="ECO:0000256" key="6">
    <source>
        <dbReference type="ARBA" id="ARBA00022692"/>
    </source>
</evidence>
<keyword evidence="18" id="KW-0496">Mitochondrion</keyword>
<evidence type="ECO:0000256" key="2">
    <source>
        <dbReference type="ARBA" id="ARBA00004141"/>
    </source>
</evidence>
<dbReference type="Pfam" id="PF00116">
    <property type="entry name" value="COX2"/>
    <property type="match status" value="1"/>
</dbReference>
<dbReference type="Gene3D" id="1.10.287.90">
    <property type="match status" value="1"/>
</dbReference>